<keyword evidence="2" id="KW-0067">ATP-binding</keyword>
<dbReference type="Pfam" id="PF00004">
    <property type="entry name" value="AAA"/>
    <property type="match status" value="1"/>
</dbReference>
<evidence type="ECO:0000313" key="5">
    <source>
        <dbReference type="EMBL" id="OSX72593.1"/>
    </source>
</evidence>
<dbReference type="Pfam" id="PF12037">
    <property type="entry name" value="ATAD3_N"/>
    <property type="match status" value="1"/>
</dbReference>
<evidence type="ECO:0000313" key="6">
    <source>
        <dbReference type="Proteomes" id="UP000218209"/>
    </source>
</evidence>
<organism evidence="5 6">
    <name type="scientific">Porphyra umbilicalis</name>
    <name type="common">Purple laver</name>
    <name type="synonym">Red alga</name>
    <dbReference type="NCBI Taxonomy" id="2786"/>
    <lineage>
        <taxon>Eukaryota</taxon>
        <taxon>Rhodophyta</taxon>
        <taxon>Bangiophyceae</taxon>
        <taxon>Bangiales</taxon>
        <taxon>Bangiaceae</taxon>
        <taxon>Porphyra</taxon>
    </lineage>
</organism>
<feature type="region of interest" description="Disordered" evidence="3">
    <location>
        <begin position="663"/>
        <end position="693"/>
    </location>
</feature>
<dbReference type="InterPro" id="IPR003959">
    <property type="entry name" value="ATPase_AAA_core"/>
</dbReference>
<keyword evidence="1" id="KW-0547">Nucleotide-binding</keyword>
<dbReference type="PANTHER" id="PTHR23075">
    <property type="entry name" value="PUTATIVE ATP-ASE"/>
    <property type="match status" value="1"/>
</dbReference>
<feature type="domain" description="AAA+ ATPase" evidence="4">
    <location>
        <begin position="370"/>
        <end position="503"/>
    </location>
</feature>
<dbReference type="SMART" id="SM00382">
    <property type="entry name" value="AAA"/>
    <property type="match status" value="1"/>
</dbReference>
<feature type="compositionally biased region" description="Gly residues" evidence="3">
    <location>
        <begin position="40"/>
        <end position="60"/>
    </location>
</feature>
<gene>
    <name evidence="5" type="ORF">BU14_0422s0023</name>
</gene>
<protein>
    <recommendedName>
        <fullName evidence="4">AAA+ ATPase domain-containing protein</fullName>
    </recommendedName>
</protein>
<feature type="compositionally biased region" description="Gly residues" evidence="3">
    <location>
        <begin position="1"/>
        <end position="32"/>
    </location>
</feature>
<feature type="region of interest" description="Disordered" evidence="3">
    <location>
        <begin position="130"/>
        <end position="193"/>
    </location>
</feature>
<evidence type="ECO:0000256" key="2">
    <source>
        <dbReference type="ARBA" id="ARBA00022840"/>
    </source>
</evidence>
<sequence length="796" mass="83456">MWRSVFGGGDGDAGGGGAGGGGAGGGGAGGGTLPPAPATGGSGAGGSSGSGRRSGGGGGSAAAAAATSFDPTGLERAAKAARELERNPNAGAVLNLAREQELAKQAEQSAKRAEYEAYAKQLELQRVEKAGEEQRRTMEKQAELNQSTELYRDKLTRERGKDDLRMRLGAEQQLKEQQRQKDEESVARQEAMRRKTAEYETALRQQAEIAKARAEAEGRIEQQRRNHDLDMEKSRMELAEKRKTVLETVSTATSSIGAGLSSFFGDEKKMAGFVATVGAAALGIYTARTATTVTGNYIAARLGKPSLIRETSRLSLGDVSRHPLRSLRRLASRAPGAQTALDGVVLEPHTETRLRAIASATANARTYNAPYRNVLLHGPPGTGKTLFAKRLARSSGLEYAIFTGGDVAPLAADGVSALHKLFDWAETSRKGLLLFIDEADALLRTRSSAAQGEHMRNALNAFLFRTGAPSERFMVVYASNRPQELDDAANDRIDDIVTFALPTATERAAMIHQYVRVYLTRARVPVQLEGTTLSAEATMAAGAAGASGAGPTAGTTVDAAVAAGAADATAAKPGGATAGSGAADDDVAVEARGEWPAVWARVVAETDGFSGREMAKLVIGWQAAAYGAQRSAVTAGRPLLTAATAVSVLQAHHAQKRLKEAWHDQRERAEAAAPGSSGVVGTSGGGGGRRRRRNLHRGEEGAWGIATAPAHDFFFAFCWAAWETRGHATLVRPVVGWWSAVVTGQCASVGAARLGVGALALRCAGAAITRQVRCCRPLPPASLLRHKAPSSLQRGT</sequence>
<dbReference type="GO" id="GO:0008270">
    <property type="term" value="F:zinc ion binding"/>
    <property type="evidence" value="ECO:0007669"/>
    <property type="project" value="TreeGrafter"/>
</dbReference>
<dbReference type="GO" id="GO:0016887">
    <property type="term" value="F:ATP hydrolysis activity"/>
    <property type="evidence" value="ECO:0007669"/>
    <property type="project" value="InterPro"/>
</dbReference>
<dbReference type="OrthoDB" id="199596at2759"/>
<keyword evidence="6" id="KW-1185">Reference proteome</keyword>
<feature type="compositionally biased region" description="Basic and acidic residues" evidence="3">
    <location>
        <begin position="150"/>
        <end position="193"/>
    </location>
</feature>
<dbReference type="EMBL" id="KV919051">
    <property type="protein sequence ID" value="OSX72593.1"/>
    <property type="molecule type" value="Genomic_DNA"/>
</dbReference>
<dbReference type="Proteomes" id="UP000218209">
    <property type="component" value="Unassembled WGS sequence"/>
</dbReference>
<dbReference type="PANTHER" id="PTHR23075:SF12">
    <property type="entry name" value="AAA+ ATPASE DOMAIN-CONTAINING PROTEIN"/>
    <property type="match status" value="1"/>
</dbReference>
<dbReference type="GO" id="GO:0005524">
    <property type="term" value="F:ATP binding"/>
    <property type="evidence" value="ECO:0007669"/>
    <property type="project" value="UniProtKB-KW"/>
</dbReference>
<dbReference type="InterPro" id="IPR003593">
    <property type="entry name" value="AAA+_ATPase"/>
</dbReference>
<proteinExistence type="predicted"/>
<feature type="region of interest" description="Disordered" evidence="3">
    <location>
        <begin position="1"/>
        <end position="68"/>
    </location>
</feature>
<name>A0A1X6NW49_PORUM</name>
<dbReference type="InterPro" id="IPR027417">
    <property type="entry name" value="P-loop_NTPase"/>
</dbReference>
<feature type="compositionally biased region" description="Basic and acidic residues" evidence="3">
    <location>
        <begin position="130"/>
        <end position="142"/>
    </location>
</feature>
<dbReference type="GO" id="GO:0007005">
    <property type="term" value="P:mitochondrion organization"/>
    <property type="evidence" value="ECO:0007669"/>
    <property type="project" value="TreeGrafter"/>
</dbReference>
<dbReference type="SUPFAM" id="SSF52540">
    <property type="entry name" value="P-loop containing nucleoside triphosphate hydrolases"/>
    <property type="match status" value="1"/>
</dbReference>
<evidence type="ECO:0000256" key="1">
    <source>
        <dbReference type="ARBA" id="ARBA00022741"/>
    </source>
</evidence>
<reference evidence="5 6" key="1">
    <citation type="submission" date="2017-03" db="EMBL/GenBank/DDBJ databases">
        <title>WGS assembly of Porphyra umbilicalis.</title>
        <authorList>
            <person name="Brawley S.H."/>
            <person name="Blouin N.A."/>
            <person name="Ficko-Blean E."/>
            <person name="Wheeler G.L."/>
            <person name="Lohr M."/>
            <person name="Goodson H.V."/>
            <person name="Jenkins J.W."/>
            <person name="Blaby-Haas C.E."/>
            <person name="Helliwell K.E."/>
            <person name="Chan C."/>
            <person name="Marriage T."/>
            <person name="Bhattacharya D."/>
            <person name="Klein A.S."/>
            <person name="Badis Y."/>
            <person name="Brodie J."/>
            <person name="Cao Y."/>
            <person name="Collen J."/>
            <person name="Dittami S.M."/>
            <person name="Gachon C.M."/>
            <person name="Green B.R."/>
            <person name="Karpowicz S."/>
            <person name="Kim J.W."/>
            <person name="Kudahl U."/>
            <person name="Lin S."/>
            <person name="Michel G."/>
            <person name="Mittag M."/>
            <person name="Olson B.J."/>
            <person name="Pangilinan J."/>
            <person name="Peng Y."/>
            <person name="Qiu H."/>
            <person name="Shu S."/>
            <person name="Singer J.T."/>
            <person name="Smith A.G."/>
            <person name="Sprecher B.N."/>
            <person name="Wagner V."/>
            <person name="Wang W."/>
            <person name="Wang Z.-Y."/>
            <person name="Yan J."/>
            <person name="Yarish C."/>
            <person name="Zoeuner-Riek S."/>
            <person name="Zhuang Y."/>
            <person name="Zou Y."/>
            <person name="Lindquist E.A."/>
            <person name="Grimwood J."/>
            <person name="Barry K."/>
            <person name="Rokhsar D.S."/>
            <person name="Schmutz J."/>
            <person name="Stiller J.W."/>
            <person name="Grossman A.R."/>
            <person name="Prochnik S.E."/>
        </authorList>
    </citation>
    <scope>NUCLEOTIDE SEQUENCE [LARGE SCALE GENOMIC DNA]</scope>
    <source>
        <strain evidence="5">4086291</strain>
    </source>
</reference>
<dbReference type="AlphaFoldDB" id="A0A1X6NW49"/>
<dbReference type="Gene3D" id="3.40.50.300">
    <property type="entry name" value="P-loop containing nucleotide triphosphate hydrolases"/>
    <property type="match status" value="1"/>
</dbReference>
<accession>A0A1X6NW49</accession>
<dbReference type="GO" id="GO:0005739">
    <property type="term" value="C:mitochondrion"/>
    <property type="evidence" value="ECO:0007669"/>
    <property type="project" value="TreeGrafter"/>
</dbReference>
<dbReference type="InterPro" id="IPR021911">
    <property type="entry name" value="ATAD3_N"/>
</dbReference>
<evidence type="ECO:0000256" key="3">
    <source>
        <dbReference type="SAM" id="MobiDB-lite"/>
    </source>
</evidence>
<evidence type="ECO:0000259" key="4">
    <source>
        <dbReference type="SMART" id="SM00382"/>
    </source>
</evidence>